<dbReference type="AlphaFoldDB" id="A0A8H8U8L0"/>
<dbReference type="InterPro" id="IPR052727">
    <property type="entry name" value="Rab4/Rab5_effector"/>
</dbReference>
<evidence type="ECO:0000313" key="9">
    <source>
        <dbReference type="EMBL" id="TVY38030.1"/>
    </source>
</evidence>
<dbReference type="GO" id="GO:0006281">
    <property type="term" value="P:DNA repair"/>
    <property type="evidence" value="ECO:0007669"/>
    <property type="project" value="UniProtKB-KW"/>
</dbReference>
<dbReference type="PANTHER" id="PTHR13510:SF44">
    <property type="entry name" value="RABENOSYN-5"/>
    <property type="match status" value="1"/>
</dbReference>
<dbReference type="GO" id="GO:0008270">
    <property type="term" value="F:zinc ion binding"/>
    <property type="evidence" value="ECO:0007669"/>
    <property type="project" value="UniProtKB-KW"/>
</dbReference>
<proteinExistence type="predicted"/>
<dbReference type="SMART" id="SM00064">
    <property type="entry name" value="FYVE"/>
    <property type="match status" value="1"/>
</dbReference>
<feature type="compositionally biased region" description="Gly residues" evidence="7">
    <location>
        <begin position="1"/>
        <end position="12"/>
    </location>
</feature>
<dbReference type="Pfam" id="PF11464">
    <property type="entry name" value="Rbsn"/>
    <property type="match status" value="1"/>
</dbReference>
<dbReference type="InterPro" id="IPR036531">
    <property type="entry name" value="Rbsn_Rab-bd_sf"/>
</dbReference>
<keyword evidence="10" id="KW-1185">Reference proteome</keyword>
<dbReference type="CDD" id="cd15761">
    <property type="entry name" value="FYVE1_Vac1p_like"/>
    <property type="match status" value="1"/>
</dbReference>
<feature type="region of interest" description="Disordered" evidence="7">
    <location>
        <begin position="1"/>
        <end position="62"/>
    </location>
</feature>
<name>A0A8H8U8L0_9HELO</name>
<keyword evidence="4" id="KW-0862">Zinc</keyword>
<dbReference type="InterPro" id="IPR021565">
    <property type="entry name" value="Rbsn_Rab-bd"/>
</dbReference>
<reference evidence="9 10" key="1">
    <citation type="submission" date="2018-05" db="EMBL/GenBank/DDBJ databases">
        <title>Genome sequencing and assembly of the regulated plant pathogen Lachnellula willkommii and related sister species for the development of diagnostic species identification markers.</title>
        <authorList>
            <person name="Giroux E."/>
            <person name="Bilodeau G."/>
        </authorList>
    </citation>
    <scope>NUCLEOTIDE SEQUENCE [LARGE SCALE GENOMIC DNA]</scope>
    <source>
        <strain evidence="9 10">CBS 197.66</strain>
    </source>
</reference>
<keyword evidence="2" id="KW-0227">DNA damage</keyword>
<comment type="caution">
    <text evidence="9">The sequence shown here is derived from an EMBL/GenBank/DDBJ whole genome shotgun (WGS) entry which is preliminary data.</text>
</comment>
<dbReference type="EMBL" id="QGMJ01000310">
    <property type="protein sequence ID" value="TVY38030.1"/>
    <property type="molecule type" value="Genomic_DNA"/>
</dbReference>
<feature type="region of interest" description="Disordered" evidence="7">
    <location>
        <begin position="153"/>
        <end position="180"/>
    </location>
</feature>
<feature type="compositionally biased region" description="Polar residues" evidence="7">
    <location>
        <begin position="165"/>
        <end position="175"/>
    </location>
</feature>
<dbReference type="InterPro" id="IPR006642">
    <property type="entry name" value="Rad18_UBZ4"/>
</dbReference>
<feature type="domain" description="FYVE-type" evidence="8">
    <location>
        <begin position="204"/>
        <end position="260"/>
    </location>
</feature>
<dbReference type="InterPro" id="IPR017455">
    <property type="entry name" value="Znf_FYVE-rel"/>
</dbReference>
<dbReference type="Proteomes" id="UP000462212">
    <property type="component" value="Unassembled WGS sequence"/>
</dbReference>
<dbReference type="PROSITE" id="PS50178">
    <property type="entry name" value="ZF_FYVE"/>
    <property type="match status" value="1"/>
</dbReference>
<feature type="compositionally biased region" description="Polar residues" evidence="7">
    <location>
        <begin position="38"/>
        <end position="55"/>
    </location>
</feature>
<evidence type="ECO:0000256" key="5">
    <source>
        <dbReference type="ARBA" id="ARBA00023204"/>
    </source>
</evidence>
<dbReference type="SUPFAM" id="SSF140125">
    <property type="entry name" value="Rabenosyn-5 Rab-binding domain-like"/>
    <property type="match status" value="1"/>
</dbReference>
<keyword evidence="5" id="KW-0234">DNA repair</keyword>
<evidence type="ECO:0000256" key="2">
    <source>
        <dbReference type="ARBA" id="ARBA00022763"/>
    </source>
</evidence>
<protein>
    <submittedName>
        <fullName evidence="9">Vacuolar segregation protein</fullName>
    </submittedName>
</protein>
<evidence type="ECO:0000256" key="7">
    <source>
        <dbReference type="SAM" id="MobiDB-lite"/>
    </source>
</evidence>
<dbReference type="PANTHER" id="PTHR13510">
    <property type="entry name" value="FYVE-FINGER-CONTAINING RAB5 EFFECTOR PROTEIN RABENOSYN-5-RELATED"/>
    <property type="match status" value="1"/>
</dbReference>
<evidence type="ECO:0000256" key="3">
    <source>
        <dbReference type="ARBA" id="ARBA00022771"/>
    </source>
</evidence>
<keyword evidence="1" id="KW-0479">Metal-binding</keyword>
<gene>
    <name evidence="9" type="primary">pep7</name>
    <name evidence="9" type="ORF">LSUB1_G004285</name>
</gene>
<evidence type="ECO:0000313" key="10">
    <source>
        <dbReference type="Proteomes" id="UP000462212"/>
    </source>
</evidence>
<keyword evidence="3 6" id="KW-0863">Zinc-finger</keyword>
<evidence type="ECO:0000256" key="1">
    <source>
        <dbReference type="ARBA" id="ARBA00022723"/>
    </source>
</evidence>
<dbReference type="InterPro" id="IPR000306">
    <property type="entry name" value="Znf_FYVE"/>
</dbReference>
<evidence type="ECO:0000256" key="6">
    <source>
        <dbReference type="PROSITE-ProRule" id="PRU00091"/>
    </source>
</evidence>
<dbReference type="InterPro" id="IPR013083">
    <property type="entry name" value="Znf_RING/FYVE/PHD"/>
</dbReference>
<dbReference type="SUPFAM" id="SSF57903">
    <property type="entry name" value="FYVE/PHD zinc finger"/>
    <property type="match status" value="1"/>
</dbReference>
<dbReference type="InterPro" id="IPR011011">
    <property type="entry name" value="Znf_FYVE_PHD"/>
</dbReference>
<dbReference type="Pfam" id="PF01363">
    <property type="entry name" value="FYVE"/>
    <property type="match status" value="1"/>
</dbReference>
<accession>A0A8H8U8L0</accession>
<evidence type="ECO:0000256" key="4">
    <source>
        <dbReference type="ARBA" id="ARBA00022833"/>
    </source>
</evidence>
<dbReference type="GO" id="GO:0003677">
    <property type="term" value="F:DNA binding"/>
    <property type="evidence" value="ECO:0007669"/>
    <property type="project" value="InterPro"/>
</dbReference>
<dbReference type="OrthoDB" id="166134at2759"/>
<sequence>MSGRKLGGGRILGSGKSLAPPAPPAQHQRRPSDVISPAGSTVSFSSRESTISPLATSPLPDVGQDLISRASLENGGPSTVTAASSKLICPICNEEMMTLLQLNRHLDDNHQELPEVEQDEVKNWFNKQVVKAKKFQPLAVINQKLKGLDVFESNDPHAPTPFPSNVPSNRISTPEQYRPDPDEVVTRAHWQRAGYNDLCTEPACGKRLGPVNGNVNCRKCGRLFCEDHTMYQMKLSRSAQHEPVRGFWCRVCETCFKSREGYNDHNGLLRDHTNDFLAMRRKTVDKAYLEVSRLEKRLTKLTQLLANPPEDLSGSNGGILSLAGQKNQRKKLRTISGDMGRRCKGVKMPFLPARIRIMVISAASLSTMRTNRLRRPTNRLLIRDRPKLTDVMSEKAGDLSLDIRMCRDCNTTVFSKKDFAAEVSHKPPDQRAYENLLQFEKGIRLLLPNFQRLLMALQDPEKPPSHIQLAEASKVRKRLIDSFGKYDLAAKRIRDLPSKSPTQLKLQKAIYSQSAAFLNLHMLPLKSLPRILKHASPSPHGLPPNGRSALAAIKYNDMDSASQISSSSAVSAMEAEEKELKERLIVLEEQKFFVAEMVADAHKRRKFDEAASLQGNLGDLGREIDAVNGMLGQLDFAGVYAREGGNGIGDGGVLGMGVGK</sequence>
<dbReference type="SMART" id="SM00734">
    <property type="entry name" value="ZnF_Rad18"/>
    <property type="match status" value="1"/>
</dbReference>
<organism evidence="9 10">
    <name type="scientific">Lachnellula subtilissima</name>
    <dbReference type="NCBI Taxonomy" id="602034"/>
    <lineage>
        <taxon>Eukaryota</taxon>
        <taxon>Fungi</taxon>
        <taxon>Dikarya</taxon>
        <taxon>Ascomycota</taxon>
        <taxon>Pezizomycotina</taxon>
        <taxon>Leotiomycetes</taxon>
        <taxon>Helotiales</taxon>
        <taxon>Lachnaceae</taxon>
        <taxon>Lachnellula</taxon>
    </lineage>
</organism>
<dbReference type="Gene3D" id="3.30.40.10">
    <property type="entry name" value="Zinc/RING finger domain, C3HC4 (zinc finger)"/>
    <property type="match status" value="1"/>
</dbReference>
<evidence type="ECO:0000259" key="8">
    <source>
        <dbReference type="PROSITE" id="PS50178"/>
    </source>
</evidence>